<evidence type="ECO:0000313" key="11">
    <source>
        <dbReference type="Proteomes" id="UP000838756"/>
    </source>
</evidence>
<keyword evidence="11" id="KW-1185">Reference proteome</keyword>
<comment type="subcellular location">
    <subcellularLocation>
        <location evidence="1">Secreted</location>
    </subcellularLocation>
</comment>
<dbReference type="PROSITE" id="PS50027">
    <property type="entry name" value="EGF_LAM_2"/>
    <property type="match status" value="2"/>
</dbReference>
<evidence type="ECO:0000256" key="8">
    <source>
        <dbReference type="PROSITE-ProRule" id="PRU00460"/>
    </source>
</evidence>
<organism evidence="10 11">
    <name type="scientific">Pararge aegeria aegeria</name>
    <dbReference type="NCBI Taxonomy" id="348720"/>
    <lineage>
        <taxon>Eukaryota</taxon>
        <taxon>Metazoa</taxon>
        <taxon>Ecdysozoa</taxon>
        <taxon>Arthropoda</taxon>
        <taxon>Hexapoda</taxon>
        <taxon>Insecta</taxon>
        <taxon>Pterygota</taxon>
        <taxon>Neoptera</taxon>
        <taxon>Endopterygota</taxon>
        <taxon>Lepidoptera</taxon>
        <taxon>Glossata</taxon>
        <taxon>Ditrysia</taxon>
        <taxon>Papilionoidea</taxon>
        <taxon>Nymphalidae</taxon>
        <taxon>Satyrinae</taxon>
        <taxon>Satyrini</taxon>
        <taxon>Parargina</taxon>
        <taxon>Pararge</taxon>
    </lineage>
</organism>
<proteinExistence type="predicted"/>
<dbReference type="PROSITE" id="PS01248">
    <property type="entry name" value="EGF_LAM_1"/>
    <property type="match status" value="1"/>
</dbReference>
<evidence type="ECO:0000256" key="4">
    <source>
        <dbReference type="ARBA" id="ARBA00022737"/>
    </source>
</evidence>
<dbReference type="GO" id="GO:0016477">
    <property type="term" value="P:cell migration"/>
    <property type="evidence" value="ECO:0007669"/>
    <property type="project" value="TreeGrafter"/>
</dbReference>
<dbReference type="InterPro" id="IPR050440">
    <property type="entry name" value="Laminin/Netrin_ECM"/>
</dbReference>
<evidence type="ECO:0000313" key="10">
    <source>
        <dbReference type="EMBL" id="CAH2216736.1"/>
    </source>
</evidence>
<comment type="caution">
    <text evidence="8">Lacks conserved residue(s) required for the propagation of feature annotation.</text>
</comment>
<dbReference type="Gene3D" id="2.10.25.10">
    <property type="entry name" value="Laminin"/>
    <property type="match status" value="3"/>
</dbReference>
<feature type="non-terminal residue" evidence="10">
    <location>
        <position position="1"/>
    </location>
</feature>
<dbReference type="PRINTS" id="PR00011">
    <property type="entry name" value="EGFLAMININ"/>
</dbReference>
<dbReference type="OrthoDB" id="7483571at2759"/>
<sequence>MNIDDIATIVVGECICPKNVEGENCDRCKPYTFNFDVQRGCDDCSCNPLGVIDNQLQCEADSGNCACKENVIGRICDHCVPGHYAFPDCLLCTCNEDGTTDDVCDQNTAQCFCKKHVKGQ</sequence>
<evidence type="ECO:0000256" key="1">
    <source>
        <dbReference type="ARBA" id="ARBA00004613"/>
    </source>
</evidence>
<evidence type="ECO:0000256" key="3">
    <source>
        <dbReference type="ARBA" id="ARBA00022729"/>
    </source>
</evidence>
<gene>
    <name evidence="10" type="primary">jg25025</name>
    <name evidence="10" type="ORF">PAEG_LOCUS4701</name>
</gene>
<accession>A0A8S4QPT5</accession>
<keyword evidence="4" id="KW-0677">Repeat</keyword>
<feature type="disulfide bond" evidence="8">
    <location>
        <begin position="67"/>
        <end position="76"/>
    </location>
</feature>
<dbReference type="GO" id="GO:0070831">
    <property type="term" value="P:basement membrane assembly"/>
    <property type="evidence" value="ECO:0007669"/>
    <property type="project" value="TreeGrafter"/>
</dbReference>
<keyword evidence="2" id="KW-0964">Secreted</keyword>
<name>A0A8S4QPT5_9NEOP</name>
<dbReference type="GO" id="GO:0009888">
    <property type="term" value="P:tissue development"/>
    <property type="evidence" value="ECO:0007669"/>
    <property type="project" value="TreeGrafter"/>
</dbReference>
<dbReference type="PANTHER" id="PTHR10574">
    <property type="entry name" value="NETRIN/LAMININ-RELATED"/>
    <property type="match status" value="1"/>
</dbReference>
<dbReference type="GO" id="GO:0043256">
    <property type="term" value="C:laminin complex"/>
    <property type="evidence" value="ECO:0007669"/>
    <property type="project" value="TreeGrafter"/>
</dbReference>
<dbReference type="FunFam" id="2.10.25.10:FF:000224">
    <property type="entry name" value="Usherin"/>
    <property type="match status" value="1"/>
</dbReference>
<comment type="caution">
    <text evidence="10">The sequence shown here is derived from an EMBL/GenBank/DDBJ whole genome shotgun (WGS) entry which is preliminary data.</text>
</comment>
<reference evidence="10" key="1">
    <citation type="submission" date="2022-03" db="EMBL/GenBank/DDBJ databases">
        <authorList>
            <person name="Lindestad O."/>
        </authorList>
    </citation>
    <scope>NUCLEOTIDE SEQUENCE</scope>
</reference>
<dbReference type="GO" id="GO:0009887">
    <property type="term" value="P:animal organ morphogenesis"/>
    <property type="evidence" value="ECO:0007669"/>
    <property type="project" value="TreeGrafter"/>
</dbReference>
<dbReference type="SUPFAM" id="SSF57196">
    <property type="entry name" value="EGF/Laminin"/>
    <property type="match status" value="2"/>
</dbReference>
<evidence type="ECO:0000256" key="6">
    <source>
        <dbReference type="ARBA" id="ARBA00023180"/>
    </source>
</evidence>
<dbReference type="CDD" id="cd00055">
    <property type="entry name" value="EGF_Lam"/>
    <property type="match status" value="1"/>
</dbReference>
<dbReference type="AlphaFoldDB" id="A0A8S4QPT5"/>
<dbReference type="GO" id="GO:0007411">
    <property type="term" value="P:axon guidance"/>
    <property type="evidence" value="ECO:0007669"/>
    <property type="project" value="TreeGrafter"/>
</dbReference>
<keyword evidence="7 8" id="KW-0424">Laminin EGF-like domain</keyword>
<dbReference type="Proteomes" id="UP000838756">
    <property type="component" value="Unassembled WGS sequence"/>
</dbReference>
<keyword evidence="5 8" id="KW-1015">Disulfide bond</keyword>
<dbReference type="SMART" id="SM00180">
    <property type="entry name" value="EGF_Lam"/>
    <property type="match status" value="2"/>
</dbReference>
<dbReference type="GO" id="GO:0034446">
    <property type="term" value="P:substrate adhesion-dependent cell spreading"/>
    <property type="evidence" value="ECO:0007669"/>
    <property type="project" value="TreeGrafter"/>
</dbReference>
<keyword evidence="6" id="KW-0325">Glycoprotein</keyword>
<feature type="disulfide bond" evidence="8">
    <location>
        <begin position="92"/>
        <end position="104"/>
    </location>
</feature>
<evidence type="ECO:0000256" key="5">
    <source>
        <dbReference type="ARBA" id="ARBA00023157"/>
    </source>
</evidence>
<feature type="domain" description="Laminin EGF-like" evidence="9">
    <location>
        <begin position="44"/>
        <end position="91"/>
    </location>
</feature>
<evidence type="ECO:0000259" key="9">
    <source>
        <dbReference type="PROSITE" id="PS50027"/>
    </source>
</evidence>
<dbReference type="InterPro" id="IPR002049">
    <property type="entry name" value="LE_dom"/>
</dbReference>
<dbReference type="PANTHER" id="PTHR10574:SF197">
    <property type="entry name" value="LAMININ SUBUNIT BETA-1 ISOFORM X1"/>
    <property type="match status" value="1"/>
</dbReference>
<evidence type="ECO:0000256" key="7">
    <source>
        <dbReference type="ARBA" id="ARBA00023292"/>
    </source>
</evidence>
<evidence type="ECO:0000256" key="2">
    <source>
        <dbReference type="ARBA" id="ARBA00022525"/>
    </source>
</evidence>
<dbReference type="EMBL" id="CAKXAJ010016610">
    <property type="protein sequence ID" value="CAH2216736.1"/>
    <property type="molecule type" value="Genomic_DNA"/>
</dbReference>
<dbReference type="Pfam" id="PF00053">
    <property type="entry name" value="EGF_laminin"/>
    <property type="match status" value="3"/>
</dbReference>
<feature type="disulfide bond" evidence="8">
    <location>
        <begin position="94"/>
        <end position="111"/>
    </location>
</feature>
<feature type="domain" description="Laminin EGF-like" evidence="9">
    <location>
        <begin position="92"/>
        <end position="120"/>
    </location>
</feature>
<dbReference type="GO" id="GO:0005576">
    <property type="term" value="C:extracellular region"/>
    <property type="evidence" value="ECO:0007669"/>
    <property type="project" value="UniProtKB-SubCell"/>
</dbReference>
<protein>
    <submittedName>
        <fullName evidence="10">Jg25025 protein</fullName>
    </submittedName>
</protein>
<keyword evidence="3" id="KW-0732">Signal</keyword>